<dbReference type="InterPro" id="IPR011704">
    <property type="entry name" value="ATPase_dyneun-rel_AAA"/>
</dbReference>
<dbReference type="PANTHER" id="PTHR22605:SF1">
    <property type="entry name" value="RZ-TYPE DOMAIN-CONTAINING PROTEIN"/>
    <property type="match status" value="1"/>
</dbReference>
<feature type="domain" description="AAA+ ATPase" evidence="2">
    <location>
        <begin position="315"/>
        <end position="454"/>
    </location>
</feature>
<dbReference type="OrthoDB" id="2400221at2759"/>
<name>A0A9W9ZI34_9CNID</name>
<evidence type="ECO:0000259" key="2">
    <source>
        <dbReference type="SMART" id="SM00382"/>
    </source>
</evidence>
<dbReference type="GO" id="GO:0004842">
    <property type="term" value="F:ubiquitin-protein transferase activity"/>
    <property type="evidence" value="ECO:0007669"/>
    <property type="project" value="InterPro"/>
</dbReference>
<feature type="compositionally biased region" description="Basic and acidic residues" evidence="1">
    <location>
        <begin position="1715"/>
        <end position="1734"/>
    </location>
</feature>
<feature type="domain" description="AAA+ ATPase" evidence="2">
    <location>
        <begin position="647"/>
        <end position="784"/>
    </location>
</feature>
<protein>
    <recommendedName>
        <fullName evidence="2">AAA+ ATPase domain-containing protein</fullName>
    </recommendedName>
</protein>
<proteinExistence type="predicted"/>
<evidence type="ECO:0000256" key="1">
    <source>
        <dbReference type="SAM" id="MobiDB-lite"/>
    </source>
</evidence>
<dbReference type="InterPro" id="IPR003593">
    <property type="entry name" value="AAA+_ATPase"/>
</dbReference>
<dbReference type="CDD" id="cd00009">
    <property type="entry name" value="AAA"/>
    <property type="match status" value="1"/>
</dbReference>
<dbReference type="SMART" id="SM00382">
    <property type="entry name" value="AAA"/>
    <property type="match status" value="2"/>
</dbReference>
<dbReference type="GO" id="GO:0016887">
    <property type="term" value="F:ATP hydrolysis activity"/>
    <property type="evidence" value="ECO:0007669"/>
    <property type="project" value="InterPro"/>
</dbReference>
<feature type="region of interest" description="Disordered" evidence="1">
    <location>
        <begin position="1710"/>
        <end position="1742"/>
    </location>
</feature>
<accession>A0A9W9ZI34</accession>
<dbReference type="Pfam" id="PF07728">
    <property type="entry name" value="AAA_5"/>
    <property type="match status" value="1"/>
</dbReference>
<gene>
    <name evidence="3" type="ORF">OS493_004603</name>
</gene>
<dbReference type="PANTHER" id="PTHR22605">
    <property type="entry name" value="RZ-TYPE DOMAIN-CONTAINING PROTEIN"/>
    <property type="match status" value="1"/>
</dbReference>
<reference evidence="3" key="1">
    <citation type="submission" date="2023-01" db="EMBL/GenBank/DDBJ databases">
        <title>Genome assembly of the deep-sea coral Lophelia pertusa.</title>
        <authorList>
            <person name="Herrera S."/>
            <person name="Cordes E."/>
        </authorList>
    </citation>
    <scope>NUCLEOTIDE SEQUENCE</scope>
    <source>
        <strain evidence="3">USNM1676648</strain>
        <tissue evidence="3">Polyp</tissue>
    </source>
</reference>
<dbReference type="InterPro" id="IPR031248">
    <property type="entry name" value="RNF213"/>
</dbReference>
<dbReference type="FunFam" id="3.40.50.300:FF:003494">
    <property type="entry name" value="Predicted protein"/>
    <property type="match status" value="1"/>
</dbReference>
<dbReference type="InterPro" id="IPR027417">
    <property type="entry name" value="P-loop_NTPase"/>
</dbReference>
<organism evidence="3 4">
    <name type="scientific">Desmophyllum pertusum</name>
    <dbReference type="NCBI Taxonomy" id="174260"/>
    <lineage>
        <taxon>Eukaryota</taxon>
        <taxon>Metazoa</taxon>
        <taxon>Cnidaria</taxon>
        <taxon>Anthozoa</taxon>
        <taxon>Hexacorallia</taxon>
        <taxon>Scleractinia</taxon>
        <taxon>Caryophylliina</taxon>
        <taxon>Caryophylliidae</taxon>
        <taxon>Desmophyllum</taxon>
    </lineage>
</organism>
<evidence type="ECO:0000313" key="4">
    <source>
        <dbReference type="Proteomes" id="UP001163046"/>
    </source>
</evidence>
<dbReference type="EMBL" id="MU826351">
    <property type="protein sequence ID" value="KAJ7381008.1"/>
    <property type="molecule type" value="Genomic_DNA"/>
</dbReference>
<dbReference type="Proteomes" id="UP001163046">
    <property type="component" value="Unassembled WGS sequence"/>
</dbReference>
<evidence type="ECO:0000313" key="3">
    <source>
        <dbReference type="EMBL" id="KAJ7381008.1"/>
    </source>
</evidence>
<comment type="caution">
    <text evidence="3">The sequence shown here is derived from an EMBL/GenBank/DDBJ whole genome shotgun (WGS) entry which is preliminary data.</text>
</comment>
<feature type="compositionally biased region" description="Basic residues" evidence="1">
    <location>
        <begin position="3038"/>
        <end position="3052"/>
    </location>
</feature>
<dbReference type="SUPFAM" id="SSF52540">
    <property type="entry name" value="P-loop containing nucleoside triphosphate hydrolases"/>
    <property type="match status" value="2"/>
</dbReference>
<sequence>MVSSGTLIYHLPTKQVYIEIANTLDDWLQDSLPVTKCFNPIHVKIEECKHYVVSQEFLSPIQVVCNYLHAYEFGTLESKELTFSGPNKVRPLSGERCKALLWKYFSSAGEISYNILENFLGVFADQLLKLSACPFLKPSNLKAMLDSSQDHDVRTRLFAALLQVSSEFAVRSIVSCKSVQSEAISDKQATDVLKQAQFSSVKTADKMVERVKGMIHWADNNHLLLIFQTQQELTISALYRKLSLVPPSVKTLFESQLQGKKLEDYDSLSQEQLQKRLNLLAKTTDTPSHADSSLKYALTPDNILKMVLILLRIRANIPVIIMGETGCGKTSLVRYLAKTCDVPFHVFNFHAGVTESQIINFVEKMKEDALSPQMSKQPVWVFLDEINTCDYLGTINEIMCHRAIRGKPLPSNLVFIAACNPYRLRPVGKILTAGLGDKTSTDEYSRLVYRVHPLPETMIDYVWDYGSVSPEDERTYIARMVEGIFDNKHGRLLIDLLSTSQKYIRDVEDTPFCVSLRDVHRCIVLMHWFHRILQERKELSPDKIQTHIQSYYEQTRVVSPKVRSIVLALAHCYQSRLQTARERDEFCKLMSSLLRREIGKRFQDGSFQAIVRVEQEEYLARMELPEGTAKNGALRENVFVMLVCILNHIPVFVVGKPGCSKSLSMQVIRSNLRGKDSKDPFLKQLPQLYVVSYQGSESSTSEGILKVFEKVRRYKAEGSNDVLPVVLLDEIGLAEVSAFNPLKVLHSLLEPGNGEQPDVAVVGISNWCLDPAKMNRAIHLSRPEPGIPDLFQTGQSIREAQIERKDPLHVVCTSSGYIQAPSSYPDDYQLHCLAKAYQEYQKAQRHENFHGLRDYYSLVKSLSSSTSDKYSGHQNEGRETTRTQRALQRNFGGLPFELNKIQHLFLKHFQSERVVEEIQSFPVTDLICDNLHDKFARHMMIITNGDSAIGILDQTLRGLEKEKVTIFGSRFEEDQSEEYNYNILSRIILCMERNCVLILRDLESIYGSLYDMLNQNYTVVGQKKNCRVALGPFSNPMCQVDDEFRCIVLIDEQRVDFTDPPFLNRFEKQLLRFSDVLNEKQKETISFLEDWTKAISTVPELELHFNETDMFMGFNDDTLPSLVLHFSKDETIRKHELAEKCKQELMWIATPDGVLRSLKSNLSRTAMEEVELLYNSYFAKPVHSGFEEYLRYILGDLQTRSEDEENTSRGMMLLVMTHSNIHTNVSQCLTGKENCQAEKLSAFKSEKQLAKQLQSFWTSKRNILVLQCKPDLDAPHMLVAKHLIEDQRNAYISSKVGNAERPTKHVCIIVHVQRASKSQKVESPQWQFSFQSGWKQVTIDTLEKPVLSIIELLDVQVTDLLDTESFSFERIAWDQLWWCFTRIKYSSILQESTLNAVKHLVKWLKSSPMMMECFKKIVVRFLKKAENDHDHDPLQSFSWLVTVACDRLALVKSTTLVEAIQHHFNHLIQQPLAKIVYFLEKESAWPKEIFSSDPTNDDRLHVWIELLLDEGIFCIEDIPESQGAESYFVSGHRHQLEFPFSSVFAIKVDKMKSLFVEDLRRLPEDANGDLNAGGFETQLHKFVPEIKRTIYQVFEDEHLQSIAQSYVNDLFDLKTACFAGVLSRDDRIHLLKSVVSEHITVPTGGNFALLITQLHCVFWMKESLFISVLNLCVHCQISVEVKSLTSQFVTSFDKMMFENQNAQNLIHCNENGAEGETKGEGREREVQSEGKDNKEQEDEEDDIPPTFVELLVETFCSALFPTDHVVRTFQDLAHWQRSAILLLSMVSRMQLSVPAFHFLRVCHDFVTLVFSPESLEPRILYMIGETGHEYASEGYLDSQECFEQIDHLIDTLEDKAQNSNRLKEFRALFYARCIDSNPDTPILGLILSKISCSRDRTLIKLAGPVVHRIFVFESKTENETCSGVFEELLHDPSVMENHPGLQEMCHALSSLPGEVELDCPFVVMCCDLISDVGFPPVDLAETSGSKDKCIGSLRRATEILTKPCKEEETNTFSLMCATAYLRSFLGSFARLTLQNPCILASDNKYSMLVREVNPVLSSNENPLAAIRTSQARLYFLRELRKDLPLHTMKQIIQDSKKLTALKSLKWNPEDQRLVGKLSFDPFVGLTEKSGAKIALASLIQEKNQEPLRSVFISLQQSADQKIELAAVLTKWFYLVRSVRNLGDSEEKVIDFINDEMSNLPQPYVALLQRVTGKKDFQVQELCISPESSSTEVHRAALILHLCILLTSNYTGSKSEFQAFLSYLMKPRRSKDTFILASANNPQHPFEMYQNFCDGRFSTSSFPANTSFNSCSCGMLFALENSGDSATCPECKTPCSSEVEQNVDERLDKTCSSTKGYILLPPSDEVSCSVRCLSPSDFRIIHLLVHGAFYGGLALGMVHAESFAKSMVNEGDSFADVCFQHIVKDLSALCHLFNCKEEEVMLLLHRVLEVTAPILTTVGHCTTEDMRLSCEKRFSDSIGPLVREFCVKRKITIPNGTESLSEIERQIEECDNPQYADTDDDTSERNLHIPRLFRVTSSKSYNTFRAYYMHVGREIRASNPLLGLFIDFHGRLDLVAHLNNILIWTRMLEIQLSRRISRKEASKATIGDILRGEYHATKITDAEKECLKDAFEKFKSSWEEIRPAVMKAVGTDVPHMTEILPISLCLVERKNDGKFLCAALKVLQEIQNGFVKKVLGIAATGKCAALGFLERGEGKAAVQTVHLQDAQRKDIIHYQWSNGILTYSQHNTEYGQGKEIFYDIGRIEKELAVRFLLGKSYLSTAGGLREFMFAKELFHACKGILDELERIVPQQPLTQDVQAGLRSLKERSLKGVQDLLEHMEIVLCLLKKHQFGKPSEPLIEFTDRWLAESRPFPKSFLPEPRRAVLLMHVVSLYEFLEDLLAESATEGIHDMYREELPSDTRDQMSNVIDNNGTAGSDHIPLESITTALRRFIFRYISADEMRPEPGLSLLEHMVERSLWPMEITTEIKAFRNKQWRQAIISVFPEILTLGHIHAVLSLYQNQLQISQEKKQPPRNQVARNKRPMMSRAQRKKNLGFSFS</sequence>
<dbReference type="Gene3D" id="3.40.50.300">
    <property type="entry name" value="P-loop containing nucleotide triphosphate hydrolases"/>
    <property type="match status" value="2"/>
</dbReference>
<dbReference type="GO" id="GO:0005524">
    <property type="term" value="F:ATP binding"/>
    <property type="evidence" value="ECO:0007669"/>
    <property type="project" value="InterPro"/>
</dbReference>
<feature type="region of interest" description="Disordered" evidence="1">
    <location>
        <begin position="3026"/>
        <end position="3058"/>
    </location>
</feature>
<keyword evidence="4" id="KW-1185">Reference proteome</keyword>